<dbReference type="Gene3D" id="2.40.290.10">
    <property type="match status" value="1"/>
</dbReference>
<protein>
    <recommendedName>
        <fullName evidence="2">Non-homologous end joining protein Ku</fullName>
    </recommendedName>
</protein>
<evidence type="ECO:0000313" key="5">
    <source>
        <dbReference type="EMBL" id="GAA0560561.1"/>
    </source>
</evidence>
<comment type="function">
    <text evidence="2">With LigD forms a non-homologous end joining (NHEJ) DNA repair enzyme, which repairs dsDNA breaks with reduced fidelity. Binds linear dsDNA with 5'- and 3'- overhangs but not closed circular dsDNA nor ssDNA. Recruits and stimulates the ligase activity of LigD.</text>
</comment>
<dbReference type="SMART" id="SM00559">
    <property type="entry name" value="Ku78"/>
    <property type="match status" value="1"/>
</dbReference>
<dbReference type="SUPFAM" id="SSF100939">
    <property type="entry name" value="SPOC domain-like"/>
    <property type="match status" value="1"/>
</dbReference>
<evidence type="ECO:0000256" key="1">
    <source>
        <dbReference type="ARBA" id="ARBA00023125"/>
    </source>
</evidence>
<comment type="similarity">
    <text evidence="2">Belongs to the prokaryotic Ku family.</text>
</comment>
<evidence type="ECO:0000256" key="3">
    <source>
        <dbReference type="SAM" id="MobiDB-lite"/>
    </source>
</evidence>
<proteinExistence type="inferred from homology"/>
<dbReference type="PANTHER" id="PTHR41251:SF1">
    <property type="entry name" value="NON-HOMOLOGOUS END JOINING PROTEIN KU"/>
    <property type="match status" value="1"/>
</dbReference>
<dbReference type="HAMAP" id="MF_01875">
    <property type="entry name" value="Prokaryotic_Ku"/>
    <property type="match status" value="1"/>
</dbReference>
<dbReference type="Pfam" id="PF02735">
    <property type="entry name" value="Ku"/>
    <property type="match status" value="1"/>
</dbReference>
<dbReference type="InterPro" id="IPR016194">
    <property type="entry name" value="SPOC-like_C_dom_sf"/>
</dbReference>
<keyword evidence="2" id="KW-0234">DNA repair</keyword>
<dbReference type="InterPro" id="IPR006164">
    <property type="entry name" value="DNA_bd_Ku70/Ku80"/>
</dbReference>
<feature type="domain" description="Ku" evidence="4">
    <location>
        <begin position="75"/>
        <end position="205"/>
    </location>
</feature>
<sequence>MARKAAKSKPVAHRAAKGGATLANRPIWSGNLRLSLVSCPVALFGAVSRRRDIAFHLINPATNNRIRMVPTDPDSGPVNRSDLVRGYEFEKDRYAIVTNDELNAVKLDTTDNLDIELFVQAAAIDRLFWNEPYYLLPEGDQAVEAYSVIREALAKTKRIALGRVVMHTRERLMAVEPSGKGLIAYTLRMRDEVMDAATAFDRIPAEKPDARMVDIAERIIEQSEGPFDTAMFRDRYEEALRDLVRRKEDGAATVEAPRPEPSNVIDLMEALRRSLKQPASKSKPAKPAPRKRKKA</sequence>
<dbReference type="RefSeq" id="WP_166931741.1">
    <property type="nucleotide sequence ID" value="NZ_BAAADD010000001.1"/>
</dbReference>
<evidence type="ECO:0000256" key="2">
    <source>
        <dbReference type="HAMAP-Rule" id="MF_01875"/>
    </source>
</evidence>
<dbReference type="Proteomes" id="UP001499951">
    <property type="component" value="Unassembled WGS sequence"/>
</dbReference>
<keyword evidence="1 2" id="KW-0238">DNA-binding</keyword>
<dbReference type="InterPro" id="IPR009187">
    <property type="entry name" value="Prok_Ku"/>
</dbReference>
<feature type="region of interest" description="Disordered" evidence="3">
    <location>
        <begin position="271"/>
        <end position="295"/>
    </location>
</feature>
<comment type="caution">
    <text evidence="5">The sequence shown here is derived from an EMBL/GenBank/DDBJ whole genome shotgun (WGS) entry which is preliminary data.</text>
</comment>
<evidence type="ECO:0000259" key="4">
    <source>
        <dbReference type="SMART" id="SM00559"/>
    </source>
</evidence>
<keyword evidence="2" id="KW-0227">DNA damage</keyword>
<dbReference type="EMBL" id="BAAADD010000001">
    <property type="protein sequence ID" value="GAA0560561.1"/>
    <property type="molecule type" value="Genomic_DNA"/>
</dbReference>
<gene>
    <name evidence="2" type="primary">ku</name>
    <name evidence="5" type="ORF">GCM10008942_06310</name>
</gene>
<organism evidence="5 6">
    <name type="scientific">Rhizomicrobium electricum</name>
    <dbReference type="NCBI Taxonomy" id="480070"/>
    <lineage>
        <taxon>Bacteria</taxon>
        <taxon>Pseudomonadati</taxon>
        <taxon>Pseudomonadota</taxon>
        <taxon>Alphaproteobacteria</taxon>
        <taxon>Micropepsales</taxon>
        <taxon>Micropepsaceae</taxon>
        <taxon>Rhizomicrobium</taxon>
    </lineage>
</organism>
<dbReference type="NCBIfam" id="TIGR02772">
    <property type="entry name" value="Ku_bact"/>
    <property type="match status" value="1"/>
</dbReference>
<dbReference type="PIRSF" id="PIRSF006493">
    <property type="entry name" value="Prok_Ku"/>
    <property type="match status" value="1"/>
</dbReference>
<keyword evidence="6" id="KW-1185">Reference proteome</keyword>
<accession>A0ABN1E782</accession>
<name>A0ABN1E782_9PROT</name>
<dbReference type="PANTHER" id="PTHR41251">
    <property type="entry name" value="NON-HOMOLOGOUS END JOINING PROTEIN KU"/>
    <property type="match status" value="1"/>
</dbReference>
<reference evidence="5 6" key="1">
    <citation type="journal article" date="2019" name="Int. J. Syst. Evol. Microbiol.">
        <title>The Global Catalogue of Microorganisms (GCM) 10K type strain sequencing project: providing services to taxonomists for standard genome sequencing and annotation.</title>
        <authorList>
            <consortium name="The Broad Institute Genomics Platform"/>
            <consortium name="The Broad Institute Genome Sequencing Center for Infectious Disease"/>
            <person name="Wu L."/>
            <person name="Ma J."/>
        </authorList>
    </citation>
    <scope>NUCLEOTIDE SEQUENCE [LARGE SCALE GENOMIC DNA]</scope>
    <source>
        <strain evidence="5 6">JCM 15089</strain>
    </source>
</reference>
<keyword evidence="2" id="KW-0233">DNA recombination</keyword>
<evidence type="ECO:0000313" key="6">
    <source>
        <dbReference type="Proteomes" id="UP001499951"/>
    </source>
</evidence>
<comment type="subunit">
    <text evidence="2">Homodimer. Interacts with LigD.</text>
</comment>